<feature type="site" description="Transition state stabilizer" evidence="8">
    <location>
        <position position="470"/>
    </location>
</feature>
<dbReference type="GO" id="GO:0043171">
    <property type="term" value="P:peptide catabolic process"/>
    <property type="evidence" value="ECO:0007669"/>
    <property type="project" value="TreeGrafter"/>
</dbReference>
<evidence type="ECO:0000256" key="4">
    <source>
        <dbReference type="ARBA" id="ARBA00022801"/>
    </source>
</evidence>
<dbReference type="Proteomes" id="UP000694427">
    <property type="component" value="Unplaced"/>
</dbReference>
<evidence type="ECO:0000313" key="13">
    <source>
        <dbReference type="Ensembl" id="ENSCCRP00010003226.1"/>
    </source>
</evidence>
<dbReference type="InterPro" id="IPR045357">
    <property type="entry name" value="Aminopeptidase_N-like_N"/>
</dbReference>
<evidence type="ECO:0000256" key="7">
    <source>
        <dbReference type="PIRSR" id="PIRSR634016-3"/>
    </source>
</evidence>
<evidence type="ECO:0000259" key="12">
    <source>
        <dbReference type="Pfam" id="PF17900"/>
    </source>
</evidence>
<accession>A0A8C1G546</accession>
<dbReference type="GO" id="GO:0005737">
    <property type="term" value="C:cytoplasm"/>
    <property type="evidence" value="ECO:0007669"/>
    <property type="project" value="TreeGrafter"/>
</dbReference>
<dbReference type="SUPFAM" id="SSF63737">
    <property type="entry name" value="Leukotriene A4 hydrolase N-terminal domain"/>
    <property type="match status" value="1"/>
</dbReference>
<protein>
    <recommendedName>
        <fullName evidence="9">Aminopeptidase</fullName>
        <ecNumber evidence="9">3.4.11.-</ecNumber>
    </recommendedName>
</protein>
<dbReference type="GO" id="GO:0042277">
    <property type="term" value="F:peptide binding"/>
    <property type="evidence" value="ECO:0007669"/>
    <property type="project" value="TreeGrafter"/>
</dbReference>
<evidence type="ECO:0000256" key="8">
    <source>
        <dbReference type="PIRSR" id="PIRSR634016-4"/>
    </source>
</evidence>
<keyword evidence="9" id="KW-1133">Transmembrane helix</keyword>
<feature type="domain" description="ERAP1-like C-terminal" evidence="11">
    <location>
        <begin position="559"/>
        <end position="876"/>
    </location>
</feature>
<dbReference type="PANTHER" id="PTHR11533:SF259">
    <property type="entry name" value="AMINOPEPTIDASE"/>
    <property type="match status" value="1"/>
</dbReference>
<dbReference type="InterPro" id="IPR001930">
    <property type="entry name" value="Peptidase_M1"/>
</dbReference>
<dbReference type="InterPro" id="IPR027268">
    <property type="entry name" value="Peptidase_M4/M1_CTD_sf"/>
</dbReference>
<dbReference type="InterPro" id="IPR024571">
    <property type="entry name" value="ERAP1-like_C_dom"/>
</dbReference>
<keyword evidence="2 9" id="KW-0645">Protease</keyword>
<evidence type="ECO:0000259" key="10">
    <source>
        <dbReference type="Pfam" id="PF01433"/>
    </source>
</evidence>
<evidence type="ECO:0000259" key="11">
    <source>
        <dbReference type="Pfam" id="PF11838"/>
    </source>
</evidence>
<keyword evidence="9" id="KW-0031">Aminopeptidase</keyword>
<evidence type="ECO:0000256" key="6">
    <source>
        <dbReference type="ARBA" id="ARBA00023049"/>
    </source>
</evidence>
<organism evidence="13 14">
    <name type="scientific">Cyprinus carpio</name>
    <name type="common">Common carp</name>
    <dbReference type="NCBI Taxonomy" id="7962"/>
    <lineage>
        <taxon>Eukaryota</taxon>
        <taxon>Metazoa</taxon>
        <taxon>Chordata</taxon>
        <taxon>Craniata</taxon>
        <taxon>Vertebrata</taxon>
        <taxon>Euteleostomi</taxon>
        <taxon>Actinopterygii</taxon>
        <taxon>Neopterygii</taxon>
        <taxon>Teleostei</taxon>
        <taxon>Ostariophysi</taxon>
        <taxon>Cypriniformes</taxon>
        <taxon>Cyprinidae</taxon>
        <taxon>Cyprininae</taxon>
        <taxon>Cyprinus</taxon>
    </lineage>
</organism>
<dbReference type="Pfam" id="PF01433">
    <property type="entry name" value="Peptidase_M1"/>
    <property type="match status" value="1"/>
</dbReference>
<reference evidence="13" key="1">
    <citation type="submission" date="2025-08" db="UniProtKB">
        <authorList>
            <consortium name="Ensembl"/>
        </authorList>
    </citation>
    <scope>IDENTIFICATION</scope>
</reference>
<dbReference type="GO" id="GO:0006508">
    <property type="term" value="P:proteolysis"/>
    <property type="evidence" value="ECO:0007669"/>
    <property type="project" value="UniProtKB-KW"/>
</dbReference>
<evidence type="ECO:0000256" key="1">
    <source>
        <dbReference type="ARBA" id="ARBA00010136"/>
    </source>
</evidence>
<sequence length="897" mass="103216">MAEGTGMSKALAGGIGVLTVSSVCGLVLMTVMYKIQIDKFPPVSPPTPTKPVIPTGLPPTLRLPDYLIPESYKVFLQPYFYSAITNNYTNQSFIFTGNSTVRVKCMEHSKRIYLHVHDLNVTTVEVTKSDSNEKLVVSGYKIHQNESNFLEIQLKETMSGHGTYYDIFTKFEGELLDNLAGFYFEHNYCCLFLFTVLHKNVSTNRFLATSLLKPTDARKVFPCFDEPALKAVFHITVIHRPGTSALSNEIGVKTEIDGEEWIVTTFEKTPVMSTYLLAFTVSDFTYISKSSGTNIHIHARTEAIEAGHADYAIQVTENILKYYQNIFGLKYPLKKIDQIALPDISAGALENWGFISYQESGLLYDKKTASSFDQERVATMIAHALAHQWFGNLVTMRWWNDLWLNEGFATYMSYIGVQDAGWDLRDLIVLREIQTAFQVDSLNSSHPLSLQENYIQTSAEIIDLFDDITYRKTYLDKFQYNNTVYNDLWNCLQEETKENVEAFMSTWIEQAGYPVITIITQTGETSQEQFLLKQTGVNLNYNQTKKPNYCIIISNKDDWLLANVNCTGFFRVNYDEENWNKLRMQLERNHNVIPLINRGQLIDDAFNIARGHRLNVTIALSLTKYLINDTEYIPWESALKNLDHLILMFDRSEVYGPIMKYLRKQITPLYKHFEEYTLNGTIPEKHTEQYNQVNAISVACSSGFPECIEMAKSLFKDYRNGTNDIHPNLRRAIYCSAIASGDEYDWEFAWKEYQRATVTAEKDKLRYALTCTKEIWLLNRYLQYTLDPSKIRKMDLVSTISYIAKNVAGQPLAWDFVRGHWSYITQEYGISLGSLLDAVTKRFSTDVELEELQREQDEDDQALAARALEQVIERTEANIKWVKENKQIVKEWFMGEL</sequence>
<dbReference type="PRINTS" id="PR00756">
    <property type="entry name" value="ALADIPTASE"/>
</dbReference>
<comment type="cofactor">
    <cofactor evidence="7 9">
        <name>Zn(2+)</name>
        <dbReference type="ChEBI" id="CHEBI:29105"/>
    </cofactor>
    <text evidence="7 9">Binds 1 zinc ion per subunit.</text>
</comment>
<evidence type="ECO:0000256" key="2">
    <source>
        <dbReference type="ARBA" id="ARBA00022670"/>
    </source>
</evidence>
<dbReference type="InterPro" id="IPR050344">
    <property type="entry name" value="Peptidase_M1_aminopeptidases"/>
</dbReference>
<keyword evidence="6 9" id="KW-0482">Metalloprotease</keyword>
<dbReference type="GO" id="GO:0005886">
    <property type="term" value="C:plasma membrane"/>
    <property type="evidence" value="ECO:0007669"/>
    <property type="project" value="TreeGrafter"/>
</dbReference>
<dbReference type="EC" id="3.4.11.-" evidence="9"/>
<feature type="transmembrane region" description="Helical" evidence="9">
    <location>
        <begin position="12"/>
        <end position="33"/>
    </location>
</feature>
<dbReference type="AlphaFoldDB" id="A0A8C1G546"/>
<dbReference type="SUPFAM" id="SSF55486">
    <property type="entry name" value="Metalloproteases ('zincins'), catalytic domain"/>
    <property type="match status" value="1"/>
</dbReference>
<reference evidence="13" key="2">
    <citation type="submission" date="2025-09" db="UniProtKB">
        <authorList>
            <consortium name="Ensembl"/>
        </authorList>
    </citation>
    <scope>IDENTIFICATION</scope>
</reference>
<feature type="domain" description="Aminopeptidase N-like N-terminal" evidence="12">
    <location>
        <begin position="69"/>
        <end position="276"/>
    </location>
</feature>
<feature type="binding site" evidence="7">
    <location>
        <position position="383"/>
    </location>
    <ligand>
        <name>Zn(2+)</name>
        <dbReference type="ChEBI" id="CHEBI:29105"/>
        <note>catalytic</note>
    </ligand>
</feature>
<proteinExistence type="inferred from homology"/>
<keyword evidence="5 7" id="KW-0862">Zinc</keyword>
<dbReference type="Gene3D" id="2.60.40.1910">
    <property type="match status" value="1"/>
</dbReference>
<keyword evidence="9" id="KW-0472">Membrane</keyword>
<dbReference type="PANTHER" id="PTHR11533">
    <property type="entry name" value="PROTEASE M1 ZINC METALLOPROTEASE"/>
    <property type="match status" value="1"/>
</dbReference>
<dbReference type="Pfam" id="PF11838">
    <property type="entry name" value="ERAP1_C"/>
    <property type="match status" value="1"/>
</dbReference>
<dbReference type="Gene3D" id="1.25.50.20">
    <property type="match status" value="1"/>
</dbReference>
<dbReference type="FunFam" id="1.25.50.20:FF:000012">
    <property type="entry name" value="Aminopeptidase N"/>
    <property type="match status" value="1"/>
</dbReference>
<evidence type="ECO:0000256" key="9">
    <source>
        <dbReference type="RuleBase" id="RU364040"/>
    </source>
</evidence>
<keyword evidence="4 9" id="KW-0378">Hydrolase</keyword>
<dbReference type="Ensembl" id="ENSCCRT00010003479.1">
    <property type="protein sequence ID" value="ENSCCRP00010003226.1"/>
    <property type="gene ID" value="ENSCCRG00010001169.1"/>
</dbReference>
<comment type="similarity">
    <text evidence="1 9">Belongs to the peptidase M1 family.</text>
</comment>
<dbReference type="InterPro" id="IPR034016">
    <property type="entry name" value="M1_APN-typ"/>
</dbReference>
<dbReference type="FunFam" id="2.60.40.1730:FF:000013">
    <property type="entry name" value="Aminopeptidase"/>
    <property type="match status" value="1"/>
</dbReference>
<evidence type="ECO:0000256" key="3">
    <source>
        <dbReference type="ARBA" id="ARBA00022723"/>
    </source>
</evidence>
<dbReference type="GO" id="GO:0005615">
    <property type="term" value="C:extracellular space"/>
    <property type="evidence" value="ECO:0007669"/>
    <property type="project" value="TreeGrafter"/>
</dbReference>
<dbReference type="Gene3D" id="2.60.40.1730">
    <property type="entry name" value="tricorn interacting facor f3 domain"/>
    <property type="match status" value="1"/>
</dbReference>
<feature type="binding site" evidence="7">
    <location>
        <position position="387"/>
    </location>
    <ligand>
        <name>Zn(2+)</name>
        <dbReference type="ChEBI" id="CHEBI:29105"/>
        <note>catalytic</note>
    </ligand>
</feature>
<keyword evidence="14" id="KW-1185">Reference proteome</keyword>
<evidence type="ECO:0000313" key="14">
    <source>
        <dbReference type="Proteomes" id="UP000694427"/>
    </source>
</evidence>
<feature type="domain" description="Peptidase M1 membrane alanine aminopeptidase" evidence="10">
    <location>
        <begin position="311"/>
        <end position="472"/>
    </location>
</feature>
<dbReference type="CDD" id="cd09601">
    <property type="entry name" value="M1_APN-Q_like"/>
    <property type="match status" value="1"/>
</dbReference>
<dbReference type="InterPro" id="IPR042097">
    <property type="entry name" value="Aminopeptidase_N-like_N_sf"/>
</dbReference>
<keyword evidence="9" id="KW-0812">Transmembrane</keyword>
<dbReference type="InterPro" id="IPR014782">
    <property type="entry name" value="Peptidase_M1_dom"/>
</dbReference>
<dbReference type="GO" id="GO:0070006">
    <property type="term" value="F:metalloaminopeptidase activity"/>
    <property type="evidence" value="ECO:0007669"/>
    <property type="project" value="TreeGrafter"/>
</dbReference>
<dbReference type="Gene3D" id="1.10.390.10">
    <property type="entry name" value="Neutral Protease Domain 2"/>
    <property type="match status" value="1"/>
</dbReference>
<dbReference type="GO" id="GO:0008270">
    <property type="term" value="F:zinc ion binding"/>
    <property type="evidence" value="ECO:0007669"/>
    <property type="project" value="UniProtKB-UniRule"/>
</dbReference>
<name>A0A8C1G546_CYPCA</name>
<feature type="binding site" evidence="7">
    <location>
        <position position="406"/>
    </location>
    <ligand>
        <name>Zn(2+)</name>
        <dbReference type="ChEBI" id="CHEBI:29105"/>
        <note>catalytic</note>
    </ligand>
</feature>
<keyword evidence="3 7" id="KW-0479">Metal-binding</keyword>
<dbReference type="Pfam" id="PF17900">
    <property type="entry name" value="Peptidase_M1_N"/>
    <property type="match status" value="1"/>
</dbReference>
<evidence type="ECO:0000256" key="5">
    <source>
        <dbReference type="ARBA" id="ARBA00022833"/>
    </source>
</evidence>